<dbReference type="Proteomes" id="UP000005551">
    <property type="component" value="Unassembled WGS sequence"/>
</dbReference>
<keyword evidence="5 9" id="KW-0406">Ion transport</keyword>
<name>I5CAB9_9BACT</name>
<gene>
    <name evidence="11" type="ORF">A3SI_01896</name>
</gene>
<evidence type="ECO:0000256" key="6">
    <source>
        <dbReference type="ARBA" id="ARBA00023136"/>
    </source>
</evidence>
<evidence type="ECO:0000256" key="5">
    <source>
        <dbReference type="ARBA" id="ARBA00023065"/>
    </source>
</evidence>
<keyword evidence="12" id="KW-1185">Reference proteome</keyword>
<dbReference type="GO" id="GO:0046933">
    <property type="term" value="F:proton-transporting ATP synthase activity, rotational mechanism"/>
    <property type="evidence" value="ECO:0007669"/>
    <property type="project" value="InterPro"/>
</dbReference>
<evidence type="ECO:0000256" key="2">
    <source>
        <dbReference type="ARBA" id="ARBA00004184"/>
    </source>
</evidence>
<evidence type="ECO:0000256" key="8">
    <source>
        <dbReference type="ARBA" id="ARBA00023310"/>
    </source>
</evidence>
<comment type="caution">
    <text evidence="11">The sequence shown here is derived from an EMBL/GenBank/DDBJ whole genome shotgun (WGS) entry which is preliminary data.</text>
</comment>
<keyword evidence="6" id="KW-0472">Membrane</keyword>
<evidence type="ECO:0000313" key="12">
    <source>
        <dbReference type="Proteomes" id="UP000005551"/>
    </source>
</evidence>
<dbReference type="GO" id="GO:0012505">
    <property type="term" value="C:endomembrane system"/>
    <property type="evidence" value="ECO:0007669"/>
    <property type="project" value="UniProtKB-SubCell"/>
</dbReference>
<comment type="function">
    <text evidence="1">Produces ATP from ADP in the presence of a proton gradient across the membrane.</text>
</comment>
<comment type="similarity">
    <text evidence="3 9">Belongs to the ATPase epsilon chain family.</text>
</comment>
<dbReference type="PATRIC" id="fig|1189621.3.peg.399"/>
<protein>
    <submittedName>
        <fullName evidence="11">ATPase F1 subunit delta/epsilon subunit</fullName>
    </submittedName>
</protein>
<dbReference type="STRING" id="1189621.A3SI_01896"/>
<reference evidence="11 12" key="1">
    <citation type="submission" date="2012-05" db="EMBL/GenBank/DDBJ databases">
        <title>Genome sequence of Nitritalea halalkaliphila LW7.</title>
        <authorList>
            <person name="Jangir P.K."/>
            <person name="Singh A."/>
            <person name="Shivaji S."/>
            <person name="Sharma R."/>
        </authorList>
    </citation>
    <scope>NUCLEOTIDE SEQUENCE [LARGE SCALE GENOMIC DNA]</scope>
    <source>
        <strain evidence="11 12">LW7</strain>
    </source>
</reference>
<keyword evidence="7 9" id="KW-0139">CF(1)</keyword>
<dbReference type="EMBL" id="AJYA01000002">
    <property type="protein sequence ID" value="EIM78771.1"/>
    <property type="molecule type" value="Genomic_DNA"/>
</dbReference>
<sequence length="82" mass="8542">MMQLEIVTPDKKIFEGQVTEATFPGANGSFQVLQNHAAIVSALAKGVVAYSGPAGKASMVVDGGVVEVKDNKIVLLVEKVLS</sequence>
<dbReference type="RefSeq" id="WP_009053320.1">
    <property type="nucleotide sequence ID" value="NZ_AJYA01000002.1"/>
</dbReference>
<comment type="subcellular location">
    <subcellularLocation>
        <location evidence="2">Endomembrane system</location>
        <topology evidence="2">Peripheral membrane protein</topology>
    </subcellularLocation>
</comment>
<organism evidence="11 12">
    <name type="scientific">Nitritalea halalkaliphila LW7</name>
    <dbReference type="NCBI Taxonomy" id="1189621"/>
    <lineage>
        <taxon>Bacteria</taxon>
        <taxon>Pseudomonadati</taxon>
        <taxon>Bacteroidota</taxon>
        <taxon>Cytophagia</taxon>
        <taxon>Cytophagales</taxon>
        <taxon>Cyclobacteriaceae</taxon>
        <taxon>Nitritalea</taxon>
    </lineage>
</organism>
<dbReference type="SUPFAM" id="SSF51344">
    <property type="entry name" value="Epsilon subunit of F1F0-ATP synthase N-terminal domain"/>
    <property type="match status" value="1"/>
</dbReference>
<evidence type="ECO:0000313" key="11">
    <source>
        <dbReference type="EMBL" id="EIM78771.1"/>
    </source>
</evidence>
<evidence type="ECO:0000256" key="7">
    <source>
        <dbReference type="ARBA" id="ARBA00023196"/>
    </source>
</evidence>
<keyword evidence="8 9" id="KW-0066">ATP synthesis</keyword>
<proteinExistence type="inferred from homology"/>
<dbReference type="InterPro" id="IPR001469">
    <property type="entry name" value="ATP_synth_F1_dsu/esu"/>
</dbReference>
<keyword evidence="4 9" id="KW-0813">Transport</keyword>
<accession>I5CAB9</accession>
<evidence type="ECO:0000256" key="4">
    <source>
        <dbReference type="ARBA" id="ARBA00022448"/>
    </source>
</evidence>
<evidence type="ECO:0000256" key="1">
    <source>
        <dbReference type="ARBA" id="ARBA00003543"/>
    </source>
</evidence>
<dbReference type="InterPro" id="IPR036771">
    <property type="entry name" value="ATPsynth_dsu/esu_N"/>
</dbReference>
<dbReference type="GO" id="GO:0045259">
    <property type="term" value="C:proton-transporting ATP synthase complex"/>
    <property type="evidence" value="ECO:0007669"/>
    <property type="project" value="UniProtKB-KW"/>
</dbReference>
<evidence type="ECO:0000259" key="10">
    <source>
        <dbReference type="Pfam" id="PF02823"/>
    </source>
</evidence>
<comment type="subunit">
    <text evidence="9">F-type ATPases have 2 components, CF(1) - the catalytic core - and CF(0) - the membrane proton channel. CF(1) has five subunits: alpha(3), beta(3), gamma(1), delta(1), epsilon(1). CF(0) has three main subunits: a, b and c.</text>
</comment>
<dbReference type="NCBIfam" id="TIGR01216">
    <property type="entry name" value="ATP_synt_epsi"/>
    <property type="match status" value="1"/>
</dbReference>
<evidence type="ECO:0000256" key="9">
    <source>
        <dbReference type="RuleBase" id="RU003656"/>
    </source>
</evidence>
<dbReference type="PANTHER" id="PTHR13822:SF10">
    <property type="entry name" value="ATP SYNTHASE EPSILON CHAIN, CHLOROPLASTIC"/>
    <property type="match status" value="1"/>
</dbReference>
<dbReference type="CDD" id="cd12152">
    <property type="entry name" value="F1-ATPase_delta"/>
    <property type="match status" value="1"/>
</dbReference>
<dbReference type="InterPro" id="IPR020546">
    <property type="entry name" value="ATP_synth_F1_dsu/esu_N"/>
</dbReference>
<dbReference type="Gene3D" id="2.60.15.10">
    <property type="entry name" value="F0F1 ATP synthase delta/epsilon subunit, N-terminal"/>
    <property type="match status" value="1"/>
</dbReference>
<dbReference type="PANTHER" id="PTHR13822">
    <property type="entry name" value="ATP SYNTHASE DELTA/EPSILON CHAIN"/>
    <property type="match status" value="1"/>
</dbReference>
<feature type="domain" description="ATP synthase F1 complex delta/epsilon subunit N-terminal" evidence="10">
    <location>
        <begin position="2"/>
        <end position="79"/>
    </location>
</feature>
<dbReference type="OrthoDB" id="5294255at2"/>
<evidence type="ECO:0000256" key="3">
    <source>
        <dbReference type="ARBA" id="ARBA00005712"/>
    </source>
</evidence>
<dbReference type="AlphaFoldDB" id="I5CAB9"/>
<dbReference type="Pfam" id="PF02823">
    <property type="entry name" value="ATP-synt_DE_N"/>
    <property type="match status" value="1"/>
</dbReference>